<evidence type="ECO:0000313" key="3">
    <source>
        <dbReference type="Proteomes" id="UP000717328"/>
    </source>
</evidence>
<dbReference type="EMBL" id="JABCKI010000374">
    <property type="protein sequence ID" value="KAG5650740.1"/>
    <property type="molecule type" value="Genomic_DNA"/>
</dbReference>
<organism evidence="2 3">
    <name type="scientific">Sphagnurus paluster</name>
    <dbReference type="NCBI Taxonomy" id="117069"/>
    <lineage>
        <taxon>Eukaryota</taxon>
        <taxon>Fungi</taxon>
        <taxon>Dikarya</taxon>
        <taxon>Basidiomycota</taxon>
        <taxon>Agaricomycotina</taxon>
        <taxon>Agaricomycetes</taxon>
        <taxon>Agaricomycetidae</taxon>
        <taxon>Agaricales</taxon>
        <taxon>Tricholomatineae</taxon>
        <taxon>Lyophyllaceae</taxon>
        <taxon>Sphagnurus</taxon>
    </lineage>
</organism>
<proteinExistence type="predicted"/>
<feature type="region of interest" description="Disordered" evidence="1">
    <location>
        <begin position="432"/>
        <end position="458"/>
    </location>
</feature>
<reference evidence="2" key="2">
    <citation type="submission" date="2021-10" db="EMBL/GenBank/DDBJ databases">
        <title>Phylogenomics reveals ancestral predisposition of the termite-cultivated fungus Termitomyces towards a domesticated lifestyle.</title>
        <authorList>
            <person name="Auxier B."/>
            <person name="Grum-Grzhimaylo A."/>
            <person name="Cardenas M.E."/>
            <person name="Lodge J.D."/>
            <person name="Laessoe T."/>
            <person name="Pedersen O."/>
            <person name="Smith M.E."/>
            <person name="Kuyper T.W."/>
            <person name="Franco-Molano E.A."/>
            <person name="Baroni T.J."/>
            <person name="Aanen D.K."/>
        </authorList>
    </citation>
    <scope>NUCLEOTIDE SEQUENCE</scope>
    <source>
        <strain evidence="2">D49</strain>
    </source>
</reference>
<comment type="caution">
    <text evidence="2">The sequence shown here is derived from an EMBL/GenBank/DDBJ whole genome shotgun (WGS) entry which is preliminary data.</text>
</comment>
<evidence type="ECO:0008006" key="4">
    <source>
        <dbReference type="Google" id="ProtNLM"/>
    </source>
</evidence>
<protein>
    <recommendedName>
        <fullName evidence="4">Alcohol acetyltransferase</fullName>
    </recommendedName>
</protein>
<name>A0A9P7GNW2_9AGAR</name>
<dbReference type="AlphaFoldDB" id="A0A9P7GNW2"/>
<dbReference type="InterPro" id="IPR023213">
    <property type="entry name" value="CAT-like_dom_sf"/>
</dbReference>
<reference evidence="2" key="1">
    <citation type="submission" date="2021-02" db="EMBL/GenBank/DDBJ databases">
        <authorList>
            <person name="Nieuwenhuis M."/>
            <person name="Van De Peppel L.J.J."/>
        </authorList>
    </citation>
    <scope>NUCLEOTIDE SEQUENCE</scope>
    <source>
        <strain evidence="2">D49</strain>
    </source>
</reference>
<dbReference type="Proteomes" id="UP000717328">
    <property type="component" value="Unassembled WGS sequence"/>
</dbReference>
<dbReference type="PANTHER" id="PTHR28037:SF1">
    <property type="entry name" value="ALCOHOL O-ACETYLTRANSFERASE 1-RELATED"/>
    <property type="match status" value="1"/>
</dbReference>
<evidence type="ECO:0000256" key="1">
    <source>
        <dbReference type="SAM" id="MobiDB-lite"/>
    </source>
</evidence>
<dbReference type="OrthoDB" id="3355480at2759"/>
<dbReference type="InterPro" id="IPR052058">
    <property type="entry name" value="Alcohol_O-acetyltransferase"/>
</dbReference>
<dbReference type="PANTHER" id="PTHR28037">
    <property type="entry name" value="ALCOHOL O-ACETYLTRANSFERASE 1-RELATED"/>
    <property type="match status" value="1"/>
</dbReference>
<accession>A0A9P7GNW2</accession>
<sequence>MSTTFTSLSQTRRAPPKALFTLDQCRNGCALNKCQCAMLGLLDSASSQETLVDQSYDHRIERRMGDTELSYFLPARENGVNDMYLHLGFTAPPHILERERIHLVWAILRTRHPLLASRVEMHDYNDVKFVYVPPHSAENALEIAAINLEYRTQAKDELIDSYLNGPRTLSNDRISYLVVSFPQRDALTATTVKCEFLICAAHFLGDGMALHQFANDFFSLLGSSTTSELAALLSLEWHARCGKLASERDSLPSCLEDRLPPLKGNFGRLASRVDFHRSQEKLIGGQTFPKKSGAVRHTIVPTISIDEARTKTLLKRCKANGVSISSALFAICNIAWAKASGDRPEIPTLMYSALNLRSSLMVNKALNDSYWFLAIGYFNVILPGFLPRSGNLAATFWHRARSAKTQSTDAAKNPMTISRAREMARKRGEQARAWAKEDDDKERGLWKAPPPAPKKTGPPASALIGLSLLGNLDGIYKHAAFENIKLDTLTTGSRQRAGGMLLFGYTFVGKLWLSLGYDQNGFENEVVEKFWNNVLGYTDEFLIN</sequence>
<evidence type="ECO:0000313" key="2">
    <source>
        <dbReference type="EMBL" id="KAG5650740.1"/>
    </source>
</evidence>
<keyword evidence="3" id="KW-1185">Reference proteome</keyword>
<dbReference type="Gene3D" id="3.30.559.10">
    <property type="entry name" value="Chloramphenicol acetyltransferase-like domain"/>
    <property type="match status" value="1"/>
</dbReference>
<feature type="compositionally biased region" description="Basic and acidic residues" evidence="1">
    <location>
        <begin position="432"/>
        <end position="445"/>
    </location>
</feature>
<gene>
    <name evidence="2" type="ORF">H0H81_011184</name>
</gene>